<keyword evidence="3" id="KW-1185">Reference proteome</keyword>
<protein>
    <submittedName>
        <fullName evidence="2">Uncharacterized protein</fullName>
    </submittedName>
</protein>
<dbReference type="EMBL" id="QGKV02000832">
    <property type="protein sequence ID" value="KAF3549502.1"/>
    <property type="molecule type" value="Genomic_DNA"/>
</dbReference>
<comment type="caution">
    <text evidence="2">The sequence shown here is derived from an EMBL/GenBank/DDBJ whole genome shotgun (WGS) entry which is preliminary data.</text>
</comment>
<evidence type="ECO:0000313" key="3">
    <source>
        <dbReference type="Proteomes" id="UP000266723"/>
    </source>
</evidence>
<feature type="region of interest" description="Disordered" evidence="1">
    <location>
        <begin position="124"/>
        <end position="161"/>
    </location>
</feature>
<reference evidence="2 3" key="1">
    <citation type="journal article" date="2020" name="BMC Genomics">
        <title>Intraspecific diversification of the crop wild relative Brassica cretica Lam. using demographic model selection.</title>
        <authorList>
            <person name="Kioukis A."/>
            <person name="Michalopoulou V.A."/>
            <person name="Briers L."/>
            <person name="Pirintsos S."/>
            <person name="Studholme D.J."/>
            <person name="Pavlidis P."/>
            <person name="Sarris P.F."/>
        </authorList>
    </citation>
    <scope>NUCLEOTIDE SEQUENCE [LARGE SCALE GENOMIC DNA]</scope>
    <source>
        <strain evidence="3">cv. PFS-1207/04</strain>
    </source>
</reference>
<feature type="compositionally biased region" description="Low complexity" evidence="1">
    <location>
        <begin position="133"/>
        <end position="144"/>
    </location>
</feature>
<sequence length="181" mass="20036">MVASLASFDTATANFLGISIDAISSEKGVSAYEPRSLLRMGGSYNWEPFCEHLFEISTQILDVGEHRAELSTRSPFGYLERALLCMPSSTRSNKEKHLLFSEDPVHLERTIRKDQRSTSIDAAAFTSTDSRTHPSTDTQPSSSTDLHRSTSIDSTPRTSINPQSRNMVVVVILIQDENGDL</sequence>
<evidence type="ECO:0000313" key="2">
    <source>
        <dbReference type="EMBL" id="KAF3549502.1"/>
    </source>
</evidence>
<evidence type="ECO:0000256" key="1">
    <source>
        <dbReference type="SAM" id="MobiDB-lite"/>
    </source>
</evidence>
<proteinExistence type="predicted"/>
<gene>
    <name evidence="2" type="ORF">DY000_02007904</name>
</gene>
<accession>A0ABQ7CD41</accession>
<organism evidence="2 3">
    <name type="scientific">Brassica cretica</name>
    <name type="common">Mustard</name>
    <dbReference type="NCBI Taxonomy" id="69181"/>
    <lineage>
        <taxon>Eukaryota</taxon>
        <taxon>Viridiplantae</taxon>
        <taxon>Streptophyta</taxon>
        <taxon>Embryophyta</taxon>
        <taxon>Tracheophyta</taxon>
        <taxon>Spermatophyta</taxon>
        <taxon>Magnoliopsida</taxon>
        <taxon>eudicotyledons</taxon>
        <taxon>Gunneridae</taxon>
        <taxon>Pentapetalae</taxon>
        <taxon>rosids</taxon>
        <taxon>malvids</taxon>
        <taxon>Brassicales</taxon>
        <taxon>Brassicaceae</taxon>
        <taxon>Brassiceae</taxon>
        <taxon>Brassica</taxon>
    </lineage>
</organism>
<name>A0ABQ7CD41_BRACR</name>
<feature type="compositionally biased region" description="Polar residues" evidence="1">
    <location>
        <begin position="151"/>
        <end position="161"/>
    </location>
</feature>
<dbReference type="Proteomes" id="UP000266723">
    <property type="component" value="Unassembled WGS sequence"/>
</dbReference>